<reference evidence="1 2" key="2">
    <citation type="submission" date="2018-11" db="EMBL/GenBank/DDBJ databases">
        <authorList>
            <consortium name="Pathogen Informatics"/>
        </authorList>
    </citation>
    <scope>NUCLEOTIDE SEQUENCE [LARGE SCALE GENOMIC DNA]</scope>
    <source>
        <strain evidence="1 2">MHpl1</strain>
    </source>
</reference>
<dbReference type="AlphaFoldDB" id="A0A0N4WHQ2"/>
<reference evidence="3" key="1">
    <citation type="submission" date="2017-02" db="UniProtKB">
        <authorList>
            <consortium name="WormBaseParasite"/>
        </authorList>
    </citation>
    <scope>IDENTIFICATION</scope>
</reference>
<keyword evidence="2" id="KW-1185">Reference proteome</keyword>
<proteinExistence type="predicted"/>
<dbReference type="EMBL" id="UZAF01017293">
    <property type="protein sequence ID" value="VDO40136.1"/>
    <property type="molecule type" value="Genomic_DNA"/>
</dbReference>
<protein>
    <submittedName>
        <fullName evidence="3">DEAD domain-containing protein</fullName>
    </submittedName>
</protein>
<dbReference type="WBParaSite" id="HPLM_0001043301-mRNA-1">
    <property type="protein sequence ID" value="HPLM_0001043301-mRNA-1"/>
    <property type="gene ID" value="HPLM_0001043301"/>
</dbReference>
<gene>
    <name evidence="1" type="ORF">HPLM_LOCUS10425</name>
</gene>
<evidence type="ECO:0000313" key="1">
    <source>
        <dbReference type="EMBL" id="VDO40136.1"/>
    </source>
</evidence>
<accession>A0A0N4WHQ2</accession>
<name>A0A0N4WHQ2_HAEPC</name>
<organism evidence="3">
    <name type="scientific">Haemonchus placei</name>
    <name type="common">Barber's pole worm</name>
    <dbReference type="NCBI Taxonomy" id="6290"/>
    <lineage>
        <taxon>Eukaryota</taxon>
        <taxon>Metazoa</taxon>
        <taxon>Ecdysozoa</taxon>
        <taxon>Nematoda</taxon>
        <taxon>Chromadorea</taxon>
        <taxon>Rhabditida</taxon>
        <taxon>Rhabditina</taxon>
        <taxon>Rhabditomorpha</taxon>
        <taxon>Strongyloidea</taxon>
        <taxon>Trichostrongylidae</taxon>
        <taxon>Haemonchus</taxon>
    </lineage>
</organism>
<evidence type="ECO:0000313" key="2">
    <source>
        <dbReference type="Proteomes" id="UP000268014"/>
    </source>
</evidence>
<sequence length="117" mass="12849">MNIVSRAMTEHERTKGVEYSCGQPPTYITHCQLDIVVLAMPGCPPMHIDLIYDASKTGTTKVLLLKALAESPRAAAHVRMLSGQFICWLNSHSMAFLQMRVPGGDGRGKLIHRAVGF</sequence>
<dbReference type="Proteomes" id="UP000268014">
    <property type="component" value="Unassembled WGS sequence"/>
</dbReference>
<evidence type="ECO:0000313" key="3">
    <source>
        <dbReference type="WBParaSite" id="HPLM_0001043301-mRNA-1"/>
    </source>
</evidence>